<dbReference type="SMART" id="SM00223">
    <property type="entry name" value="APPLE"/>
    <property type="match status" value="1"/>
</dbReference>
<evidence type="ECO:0000313" key="6">
    <source>
        <dbReference type="Proteomes" id="UP001460270"/>
    </source>
</evidence>
<dbReference type="InterPro" id="IPR003609">
    <property type="entry name" value="Pan_app"/>
</dbReference>
<evidence type="ECO:0000256" key="3">
    <source>
        <dbReference type="SAM" id="SignalP"/>
    </source>
</evidence>
<dbReference type="Pfam" id="PF14295">
    <property type="entry name" value="PAN_4"/>
    <property type="match status" value="1"/>
</dbReference>
<evidence type="ECO:0000259" key="4">
    <source>
        <dbReference type="PROSITE" id="PS50948"/>
    </source>
</evidence>
<feature type="chain" id="PRO_5043620437" description="Apple domain-containing protein" evidence="3">
    <location>
        <begin position="20"/>
        <end position="78"/>
    </location>
</feature>
<keyword evidence="1" id="KW-0677">Repeat</keyword>
<dbReference type="EMBL" id="JBBPFD010000015">
    <property type="protein sequence ID" value="KAK7896219.1"/>
    <property type="molecule type" value="Genomic_DNA"/>
</dbReference>
<evidence type="ECO:0000256" key="1">
    <source>
        <dbReference type="ARBA" id="ARBA00022737"/>
    </source>
</evidence>
<proteinExistence type="predicted"/>
<dbReference type="SUPFAM" id="SSF57414">
    <property type="entry name" value="Hairpin loop containing domain-like"/>
    <property type="match status" value="1"/>
</dbReference>
<dbReference type="Gene3D" id="3.50.4.10">
    <property type="entry name" value="Hepatocyte Growth Factor"/>
    <property type="match status" value="1"/>
</dbReference>
<reference evidence="6" key="1">
    <citation type="submission" date="2024-04" db="EMBL/GenBank/DDBJ databases">
        <title>Salinicola lusitanus LLJ914,a marine bacterium isolated from the Okinawa Trough.</title>
        <authorList>
            <person name="Li J."/>
        </authorList>
    </citation>
    <scope>NUCLEOTIDE SEQUENCE [LARGE SCALE GENOMIC DNA]</scope>
</reference>
<sequence>MMRLLVLVLVVCLYRPSSGQECRRELLKDVDFPGSDITSVYSPDENHCQQLCTQHPQCQFFTFSEQTGQRTTEISSVI</sequence>
<organism evidence="5 6">
    <name type="scientific">Mugilogobius chulae</name>
    <name type="common">yellowstripe goby</name>
    <dbReference type="NCBI Taxonomy" id="88201"/>
    <lineage>
        <taxon>Eukaryota</taxon>
        <taxon>Metazoa</taxon>
        <taxon>Chordata</taxon>
        <taxon>Craniata</taxon>
        <taxon>Vertebrata</taxon>
        <taxon>Euteleostomi</taxon>
        <taxon>Actinopterygii</taxon>
        <taxon>Neopterygii</taxon>
        <taxon>Teleostei</taxon>
        <taxon>Neoteleostei</taxon>
        <taxon>Acanthomorphata</taxon>
        <taxon>Gobiaria</taxon>
        <taxon>Gobiiformes</taxon>
        <taxon>Gobioidei</taxon>
        <taxon>Gobiidae</taxon>
        <taxon>Gobionellinae</taxon>
        <taxon>Mugilogobius</taxon>
    </lineage>
</organism>
<dbReference type="PROSITE" id="PS50948">
    <property type="entry name" value="PAN"/>
    <property type="match status" value="1"/>
</dbReference>
<comment type="caution">
    <text evidence="5">The sequence shown here is derived from an EMBL/GenBank/DDBJ whole genome shotgun (WGS) entry which is preliminary data.</text>
</comment>
<dbReference type="InterPro" id="IPR000177">
    <property type="entry name" value="Apple"/>
</dbReference>
<dbReference type="AlphaFoldDB" id="A0AAW0NFM6"/>
<protein>
    <recommendedName>
        <fullName evidence="4">Apple domain-containing protein</fullName>
    </recommendedName>
</protein>
<dbReference type="Proteomes" id="UP001460270">
    <property type="component" value="Unassembled WGS sequence"/>
</dbReference>
<evidence type="ECO:0000256" key="2">
    <source>
        <dbReference type="ARBA" id="ARBA00023157"/>
    </source>
</evidence>
<dbReference type="CDD" id="cd01100">
    <property type="entry name" value="APPLE_Factor_XI_like"/>
    <property type="match status" value="1"/>
</dbReference>
<accession>A0AAW0NFM6</accession>
<evidence type="ECO:0000313" key="5">
    <source>
        <dbReference type="EMBL" id="KAK7896219.1"/>
    </source>
</evidence>
<dbReference type="GO" id="GO:0005576">
    <property type="term" value="C:extracellular region"/>
    <property type="evidence" value="ECO:0007669"/>
    <property type="project" value="InterPro"/>
</dbReference>
<name>A0AAW0NFM6_9GOBI</name>
<gene>
    <name evidence="5" type="ORF">WMY93_021544</name>
</gene>
<dbReference type="GO" id="GO:0006508">
    <property type="term" value="P:proteolysis"/>
    <property type="evidence" value="ECO:0007669"/>
    <property type="project" value="InterPro"/>
</dbReference>
<keyword evidence="6" id="KW-1185">Reference proteome</keyword>
<keyword evidence="2" id="KW-1015">Disulfide bond</keyword>
<feature type="signal peptide" evidence="3">
    <location>
        <begin position="1"/>
        <end position="19"/>
    </location>
</feature>
<feature type="domain" description="Apple" evidence="4">
    <location>
        <begin position="22"/>
        <end position="78"/>
    </location>
</feature>
<keyword evidence="3" id="KW-0732">Signal</keyword>